<keyword evidence="4" id="KW-0808">Transferase</keyword>
<evidence type="ECO:0000256" key="1">
    <source>
        <dbReference type="ARBA" id="ARBA00000900"/>
    </source>
</evidence>
<accession>A0A6P8J6U5</accession>
<dbReference type="Gene3D" id="3.30.40.10">
    <property type="entry name" value="Zinc/RING finger domain, C3HC4 (zinc finger)"/>
    <property type="match status" value="1"/>
</dbReference>
<keyword evidence="17" id="KW-1185">Reference proteome</keyword>
<comment type="catalytic activity">
    <reaction evidence="1">
        <text>S-ubiquitinyl-[E2 ubiquitin-conjugating enzyme]-L-cysteine + [acceptor protein]-L-lysine = [E2 ubiquitin-conjugating enzyme]-L-cysteine + N(6)-ubiquitinyl-[acceptor protein]-L-lysine.</text>
        <dbReference type="EC" id="2.3.2.27"/>
    </reaction>
</comment>
<dbReference type="GO" id="GO:0016567">
    <property type="term" value="P:protein ubiquitination"/>
    <property type="evidence" value="ECO:0007669"/>
    <property type="project" value="InterPro"/>
</dbReference>
<organism evidence="17 18">
    <name type="scientific">Actinia tenebrosa</name>
    <name type="common">Australian red waratah sea anemone</name>
    <dbReference type="NCBI Taxonomy" id="6105"/>
    <lineage>
        <taxon>Eukaryota</taxon>
        <taxon>Metazoa</taxon>
        <taxon>Cnidaria</taxon>
        <taxon>Anthozoa</taxon>
        <taxon>Hexacorallia</taxon>
        <taxon>Actiniaria</taxon>
        <taxon>Actiniidae</taxon>
        <taxon>Actinia</taxon>
    </lineage>
</organism>
<feature type="transmembrane region" description="Helical" evidence="15">
    <location>
        <begin position="231"/>
        <end position="252"/>
    </location>
</feature>
<dbReference type="InParanoid" id="A0A6P8J6U5"/>
<evidence type="ECO:0000256" key="10">
    <source>
        <dbReference type="ARBA" id="ARBA00022833"/>
    </source>
</evidence>
<evidence type="ECO:0000256" key="8">
    <source>
        <dbReference type="ARBA" id="ARBA00022786"/>
    </source>
</evidence>
<dbReference type="GO" id="GO:0008270">
    <property type="term" value="F:zinc ion binding"/>
    <property type="evidence" value="ECO:0007669"/>
    <property type="project" value="UniProtKB-KW"/>
</dbReference>
<dbReference type="KEGG" id="aten:116307476"/>
<dbReference type="PANTHER" id="PTHR12183:SF32">
    <property type="entry name" value="MITOCHONDRIAL E3 UBIQUITIN PROTEIN LIGASE 1"/>
    <property type="match status" value="1"/>
</dbReference>
<evidence type="ECO:0000256" key="9">
    <source>
        <dbReference type="ARBA" id="ARBA00022787"/>
    </source>
</evidence>
<reference evidence="18" key="1">
    <citation type="submission" date="2025-08" db="UniProtKB">
        <authorList>
            <consortium name="RefSeq"/>
        </authorList>
    </citation>
    <scope>IDENTIFICATION</scope>
    <source>
        <tissue evidence="18">Tentacle</tissue>
    </source>
</reference>
<evidence type="ECO:0000256" key="6">
    <source>
        <dbReference type="ARBA" id="ARBA00022723"/>
    </source>
</evidence>
<dbReference type="FunCoup" id="A0A6P8J6U5">
    <property type="interactions" value="732"/>
</dbReference>
<dbReference type="OrthoDB" id="66726at2759"/>
<evidence type="ECO:0000256" key="4">
    <source>
        <dbReference type="ARBA" id="ARBA00022679"/>
    </source>
</evidence>
<dbReference type="Pfam" id="PF12483">
    <property type="entry name" value="GIDE"/>
    <property type="match status" value="1"/>
</dbReference>
<dbReference type="PROSITE" id="PS50089">
    <property type="entry name" value="ZF_RING_2"/>
    <property type="match status" value="1"/>
</dbReference>
<evidence type="ECO:0000256" key="15">
    <source>
        <dbReference type="SAM" id="Phobius"/>
    </source>
</evidence>
<evidence type="ECO:0000256" key="13">
    <source>
        <dbReference type="ARBA" id="ARBA00023136"/>
    </source>
</evidence>
<dbReference type="SMART" id="SM00184">
    <property type="entry name" value="RING"/>
    <property type="match status" value="1"/>
</dbReference>
<proteinExistence type="predicted"/>
<keyword evidence="12" id="KW-0496">Mitochondrion</keyword>
<evidence type="ECO:0000313" key="17">
    <source>
        <dbReference type="Proteomes" id="UP000515163"/>
    </source>
</evidence>
<keyword evidence="9" id="KW-1000">Mitochondrion outer membrane</keyword>
<evidence type="ECO:0000256" key="3">
    <source>
        <dbReference type="ARBA" id="ARBA00012483"/>
    </source>
</evidence>
<dbReference type="InterPro" id="IPR013083">
    <property type="entry name" value="Znf_RING/FYVE/PHD"/>
</dbReference>
<keyword evidence="11 15" id="KW-1133">Transmembrane helix</keyword>
<keyword evidence="13 15" id="KW-0472">Membrane</keyword>
<evidence type="ECO:0000313" key="18">
    <source>
        <dbReference type="RefSeq" id="XP_031573603.1"/>
    </source>
</evidence>
<comment type="subcellular location">
    <subcellularLocation>
        <location evidence="2">Mitochondrion outer membrane</location>
        <topology evidence="2">Multi-pass membrane protein</topology>
    </subcellularLocation>
</comment>
<evidence type="ECO:0000259" key="16">
    <source>
        <dbReference type="PROSITE" id="PS50089"/>
    </source>
</evidence>
<evidence type="ECO:0000256" key="12">
    <source>
        <dbReference type="ARBA" id="ARBA00023128"/>
    </source>
</evidence>
<evidence type="ECO:0000256" key="5">
    <source>
        <dbReference type="ARBA" id="ARBA00022692"/>
    </source>
</evidence>
<keyword evidence="10" id="KW-0862">Zinc</keyword>
<dbReference type="InterPro" id="IPR001841">
    <property type="entry name" value="Znf_RING"/>
</dbReference>
<protein>
    <recommendedName>
        <fullName evidence="3">RING-type E3 ubiquitin transferase</fullName>
        <ecNumber evidence="3">2.3.2.27</ecNumber>
    </recommendedName>
</protein>
<sequence>MPDYCLIAGLGCAALSSIFYSIYRSKNGELQNLQNAVRLEIGPELVKKLQESENNTIPYGAITGEALPKRPSDVLRSPYVPDLYSLVQKVKTFELKSEWSESTRVWFDVKKLINTVAQAVPFNLHANDMSVVVTEPLSASNLELQNVYDRFEPLTHNTTHSIIQWASGEKTKGFQTVEEVLPIGTTLVGIGKISLSKDRIILSPPDNGKSYYLSQLTIDALMRNAQSNKKFWKILSITLAFGGGILLCIALYRYFKKRKERLETEEFFRTLNEGGGFDTEIAGETCVVCLDRPRNVVILDCGHICACRECAEQVTECPVCRRNIARLLPIYRS</sequence>
<feature type="domain" description="RING-type" evidence="16">
    <location>
        <begin position="286"/>
        <end position="321"/>
    </location>
</feature>
<keyword evidence="6" id="KW-0479">Metal-binding</keyword>
<dbReference type="InterPro" id="IPR051652">
    <property type="entry name" value="MDM2_MDM4_MUL1"/>
</dbReference>
<dbReference type="InterPro" id="IPR022170">
    <property type="entry name" value="MUL1-like"/>
</dbReference>
<dbReference type="Pfam" id="PF13920">
    <property type="entry name" value="zf-C3HC4_3"/>
    <property type="match status" value="1"/>
</dbReference>
<dbReference type="GO" id="GO:0005741">
    <property type="term" value="C:mitochondrial outer membrane"/>
    <property type="evidence" value="ECO:0007669"/>
    <property type="project" value="UniProtKB-SubCell"/>
</dbReference>
<dbReference type="GeneID" id="116307476"/>
<dbReference type="RefSeq" id="XP_031573603.1">
    <property type="nucleotide sequence ID" value="XM_031717743.1"/>
</dbReference>
<dbReference type="AlphaFoldDB" id="A0A6P8J6U5"/>
<keyword evidence="8" id="KW-0833">Ubl conjugation pathway</keyword>
<dbReference type="EC" id="2.3.2.27" evidence="3"/>
<evidence type="ECO:0000256" key="14">
    <source>
        <dbReference type="PROSITE-ProRule" id="PRU00175"/>
    </source>
</evidence>
<gene>
    <name evidence="18" type="primary">LOC116307476</name>
</gene>
<evidence type="ECO:0000256" key="2">
    <source>
        <dbReference type="ARBA" id="ARBA00004374"/>
    </source>
</evidence>
<evidence type="ECO:0000256" key="7">
    <source>
        <dbReference type="ARBA" id="ARBA00022771"/>
    </source>
</evidence>
<dbReference type="Proteomes" id="UP000515163">
    <property type="component" value="Unplaced"/>
</dbReference>
<keyword evidence="7 14" id="KW-0863">Zinc-finger</keyword>
<dbReference type="SUPFAM" id="SSF57850">
    <property type="entry name" value="RING/U-box"/>
    <property type="match status" value="1"/>
</dbReference>
<evidence type="ECO:0000256" key="11">
    <source>
        <dbReference type="ARBA" id="ARBA00022989"/>
    </source>
</evidence>
<name>A0A6P8J6U5_ACTTE</name>
<dbReference type="PANTHER" id="PTHR12183">
    <property type="entry name" value="MITOCHONDRIAL UBIQUITIN LIGASE ACTIVATOR OF NFKB 1"/>
    <property type="match status" value="1"/>
</dbReference>
<dbReference type="GO" id="GO:0061630">
    <property type="term" value="F:ubiquitin protein ligase activity"/>
    <property type="evidence" value="ECO:0007669"/>
    <property type="project" value="UniProtKB-EC"/>
</dbReference>
<keyword evidence="5 15" id="KW-0812">Transmembrane</keyword>